<accession>A0A9P5U560</accession>
<feature type="compositionally biased region" description="Basic and acidic residues" evidence="4">
    <location>
        <begin position="506"/>
        <end position="521"/>
    </location>
</feature>
<reference evidence="5" key="1">
    <citation type="submission" date="2020-11" db="EMBL/GenBank/DDBJ databases">
        <authorList>
            <consortium name="DOE Joint Genome Institute"/>
            <person name="Ahrendt S."/>
            <person name="Riley R."/>
            <person name="Andreopoulos W."/>
            <person name="Labutti K."/>
            <person name="Pangilinan J."/>
            <person name="Ruiz-Duenas F.J."/>
            <person name="Barrasa J.M."/>
            <person name="Sanchez-Garcia M."/>
            <person name="Camarero S."/>
            <person name="Miyauchi S."/>
            <person name="Serrano A."/>
            <person name="Linde D."/>
            <person name="Babiker R."/>
            <person name="Drula E."/>
            <person name="Ayuso-Fernandez I."/>
            <person name="Pacheco R."/>
            <person name="Padilla G."/>
            <person name="Ferreira P."/>
            <person name="Barriuso J."/>
            <person name="Kellner H."/>
            <person name="Castanera R."/>
            <person name="Alfaro M."/>
            <person name="Ramirez L."/>
            <person name="Pisabarro A.G."/>
            <person name="Kuo A."/>
            <person name="Tritt A."/>
            <person name="Lipzen A."/>
            <person name="He G."/>
            <person name="Yan M."/>
            <person name="Ng V."/>
            <person name="Cullen D."/>
            <person name="Martin F."/>
            <person name="Rosso M.-N."/>
            <person name="Henrissat B."/>
            <person name="Hibbett D."/>
            <person name="Martinez A.T."/>
            <person name="Grigoriev I.V."/>
        </authorList>
    </citation>
    <scope>NUCLEOTIDE SEQUENCE</scope>
    <source>
        <strain evidence="5">AH 40177</strain>
    </source>
</reference>
<feature type="compositionally biased region" description="Acidic residues" evidence="4">
    <location>
        <begin position="112"/>
        <end position="127"/>
    </location>
</feature>
<feature type="compositionally biased region" description="Acidic residues" evidence="4">
    <location>
        <begin position="220"/>
        <end position="233"/>
    </location>
</feature>
<keyword evidence="2" id="KW-0597">Phosphoprotein</keyword>
<dbReference type="PANTHER" id="PTHR14150">
    <property type="entry name" value="U3 SMALL NUCLEOLAR RNA-ASSOCIATED PROTEIN 14"/>
    <property type="match status" value="1"/>
</dbReference>
<feature type="region of interest" description="Disordered" evidence="4">
    <location>
        <begin position="486"/>
        <end position="895"/>
    </location>
</feature>
<organism evidence="5 6">
    <name type="scientific">Rhodocollybia butyracea</name>
    <dbReference type="NCBI Taxonomy" id="206335"/>
    <lineage>
        <taxon>Eukaryota</taxon>
        <taxon>Fungi</taxon>
        <taxon>Dikarya</taxon>
        <taxon>Basidiomycota</taxon>
        <taxon>Agaricomycotina</taxon>
        <taxon>Agaricomycetes</taxon>
        <taxon>Agaricomycetidae</taxon>
        <taxon>Agaricales</taxon>
        <taxon>Marasmiineae</taxon>
        <taxon>Omphalotaceae</taxon>
        <taxon>Rhodocollybia</taxon>
    </lineage>
</organism>
<feature type="compositionally biased region" description="Acidic residues" evidence="4">
    <location>
        <begin position="496"/>
        <end position="505"/>
    </location>
</feature>
<feature type="compositionally biased region" description="Acidic residues" evidence="4">
    <location>
        <begin position="871"/>
        <end position="882"/>
    </location>
</feature>
<feature type="compositionally biased region" description="Acidic residues" evidence="4">
    <location>
        <begin position="658"/>
        <end position="667"/>
    </location>
</feature>
<feature type="compositionally biased region" description="Acidic residues" evidence="4">
    <location>
        <begin position="172"/>
        <end position="186"/>
    </location>
</feature>
<keyword evidence="3" id="KW-0539">Nucleus</keyword>
<proteinExistence type="predicted"/>
<dbReference type="PANTHER" id="PTHR14150:SF12">
    <property type="entry name" value="U3 SMALL NUCLEOLAR RNA-ASSOCIATED PROTEIN 14 HOMOLOG A"/>
    <property type="match status" value="1"/>
</dbReference>
<feature type="compositionally biased region" description="Acidic residues" evidence="4">
    <location>
        <begin position="574"/>
        <end position="592"/>
    </location>
</feature>
<evidence type="ECO:0000256" key="2">
    <source>
        <dbReference type="ARBA" id="ARBA00022553"/>
    </source>
</evidence>
<feature type="compositionally biased region" description="Basic and acidic residues" evidence="4">
    <location>
        <begin position="352"/>
        <end position="364"/>
    </location>
</feature>
<feature type="region of interest" description="Disordered" evidence="4">
    <location>
        <begin position="148"/>
        <end position="304"/>
    </location>
</feature>
<feature type="region of interest" description="Disordered" evidence="4">
    <location>
        <begin position="1"/>
        <end position="127"/>
    </location>
</feature>
<evidence type="ECO:0000313" key="5">
    <source>
        <dbReference type="EMBL" id="KAF9067470.1"/>
    </source>
</evidence>
<feature type="compositionally biased region" description="Low complexity" evidence="4">
    <location>
        <begin position="725"/>
        <end position="740"/>
    </location>
</feature>
<comment type="caution">
    <text evidence="5">The sequence shown here is derived from an EMBL/GenBank/DDBJ whole genome shotgun (WGS) entry which is preliminary data.</text>
</comment>
<evidence type="ECO:0000256" key="3">
    <source>
        <dbReference type="ARBA" id="ARBA00023242"/>
    </source>
</evidence>
<feature type="compositionally biased region" description="Basic and acidic residues" evidence="4">
    <location>
        <begin position="548"/>
        <end position="563"/>
    </location>
</feature>
<feature type="compositionally biased region" description="Basic and acidic residues" evidence="4">
    <location>
        <begin position="287"/>
        <end position="298"/>
    </location>
</feature>
<feature type="compositionally biased region" description="Basic and acidic residues" evidence="4">
    <location>
        <begin position="789"/>
        <end position="802"/>
    </location>
</feature>
<feature type="compositionally biased region" description="Basic and acidic residues" evidence="4">
    <location>
        <begin position="764"/>
        <end position="774"/>
    </location>
</feature>
<feature type="compositionally biased region" description="Basic residues" evidence="4">
    <location>
        <begin position="522"/>
        <end position="535"/>
    </location>
</feature>
<feature type="compositionally biased region" description="Basic and acidic residues" evidence="4">
    <location>
        <begin position="841"/>
        <end position="870"/>
    </location>
</feature>
<dbReference type="AlphaFoldDB" id="A0A9P5U560"/>
<feature type="region of interest" description="Disordered" evidence="4">
    <location>
        <begin position="326"/>
        <end position="364"/>
    </location>
</feature>
<protein>
    <submittedName>
        <fullName evidence="5">Utp14 protein-domain-containing protein</fullName>
    </submittedName>
</protein>
<feature type="compositionally biased region" description="Polar residues" evidence="4">
    <location>
        <begin position="694"/>
        <end position="703"/>
    </location>
</feature>
<feature type="compositionally biased region" description="Basic and acidic residues" evidence="4">
    <location>
        <begin position="49"/>
        <end position="79"/>
    </location>
</feature>
<dbReference type="GO" id="GO:0006364">
    <property type="term" value="P:rRNA processing"/>
    <property type="evidence" value="ECO:0007669"/>
    <property type="project" value="InterPro"/>
</dbReference>
<evidence type="ECO:0000256" key="1">
    <source>
        <dbReference type="ARBA" id="ARBA00004604"/>
    </source>
</evidence>
<name>A0A9P5U560_9AGAR</name>
<comment type="subcellular location">
    <subcellularLocation>
        <location evidence="1">Nucleus</location>
        <location evidence="1">Nucleolus</location>
    </subcellularLocation>
</comment>
<dbReference type="Proteomes" id="UP000772434">
    <property type="component" value="Unassembled WGS sequence"/>
</dbReference>
<keyword evidence="6" id="KW-1185">Reference proteome</keyword>
<evidence type="ECO:0000256" key="4">
    <source>
        <dbReference type="SAM" id="MobiDB-lite"/>
    </source>
</evidence>
<feature type="region of interest" description="Disordered" evidence="4">
    <location>
        <begin position="929"/>
        <end position="957"/>
    </location>
</feature>
<dbReference type="EMBL" id="JADNRY010000073">
    <property type="protein sequence ID" value="KAF9067470.1"/>
    <property type="molecule type" value="Genomic_DNA"/>
</dbReference>
<dbReference type="InterPro" id="IPR006709">
    <property type="entry name" value="SSU_processome_Utp14"/>
</dbReference>
<evidence type="ECO:0000313" key="6">
    <source>
        <dbReference type="Proteomes" id="UP000772434"/>
    </source>
</evidence>
<feature type="compositionally biased region" description="Basic and acidic residues" evidence="4">
    <location>
        <begin position="621"/>
        <end position="651"/>
    </location>
</feature>
<dbReference type="OrthoDB" id="277439at2759"/>
<feature type="compositionally biased region" description="Basic residues" evidence="4">
    <location>
        <begin position="779"/>
        <end position="788"/>
    </location>
</feature>
<feature type="compositionally biased region" description="Polar residues" evidence="4">
    <location>
        <begin position="669"/>
        <end position="678"/>
    </location>
</feature>
<feature type="compositionally biased region" description="Polar residues" evidence="4">
    <location>
        <begin position="255"/>
        <end position="266"/>
    </location>
</feature>
<gene>
    <name evidence="5" type="ORF">BDP27DRAFT_1267433</name>
</gene>
<dbReference type="Pfam" id="PF04615">
    <property type="entry name" value="Utp14"/>
    <property type="match status" value="1"/>
</dbReference>
<dbReference type="GO" id="GO:0032040">
    <property type="term" value="C:small-subunit processome"/>
    <property type="evidence" value="ECO:0007669"/>
    <property type="project" value="InterPro"/>
</dbReference>
<sequence length="1049" mass="116546">MARAGQVNKSKSTRQKSSFKAKDDVKRKTSAVSGYAKRHARKAANSAARSEDVYEYAPEKVRRSKVALDLDREEERDAGAAHGFGPDDDIEDFRMKARLIGENGEDEKINSEDDEEIDSDDAFDEDDDERFAGFFSKKVLKEKTKGSVRFADVDLNEDDDLAPQDSEQHDAGDEEDEEESGEDDEFINVLDILDGRGEPLDDDEDAPPILPQQRPVSPAEESDEEMEEEEEDDRISISLSDAEDEAVGALDDLQTFISSLDPASSSTKKRKASGDEPDQPKKRRTIKERTEAGTESEFRTQSAGLSLNDLLAPLSQTSLQKSVKVLQSSLGDDASSKKKKPQTLSVPLPQRTQERLDREAAYEQTKTEVDKWSATMKRISEAEHLSFPLQSQPQARVSNLELAAKFKPTTALESTVSSLLSSANLATDASVLETEENILKANALSVEEVAERRRELRRMRELMFRAELKAKRVKKIKSKVYRRLKRKEKDAVDRNNDDDDEEETEEGRLKREMERARERATLKHKNTGKWAKKMMSRNGHGEGDDDDMRGGRQEIEDMLLRGERLRRKIQGKDSDDDDSQSGNDEDEVDESGGVESAFNELKALSREEAEESTASAGKGKSVFELKFMKDAMARKQAETSRMVDDFVKEMGEDPSQISDDEGGDVPEDGTQSGNSALVSRTGGRMVFQPGAGSTGQPTRTFSVASEETSSSTLKSTDFTPPSAPQKPASSQPQQLSSSAPSPAPENPWLAPPSKSNGAGKPSRKKNEIVVDKDSSQTTKSKHKLKKQNKKSEAEKARTKDDAVVEIELDDVLVAPTERTKTGPSTTVKQPKGKGKGKRKEKGKEKEKETDKEKETETDKGKGKGKEKIESGSDDESDGSEVEAQEKLLQMKGKKAKDIKAFEQRELVARAFAGDNVVKEFEEAKRREIEMDAPTEVDTTLPGWGSWGGTGVRTGAPKPHLIKQIAGIDPKARADYKKSHVIISEKRDKKASKYLVPDLPYPYTSKAQFDRRMQQPLGPEWNTRIGFQRGTLPKVVKKMGTVIDPLEKLS</sequence>
<feature type="compositionally biased region" description="Basic residues" evidence="4">
    <location>
        <begin position="830"/>
        <end position="840"/>
    </location>
</feature>